<name>A0ABV8WDS9_9FLAO</name>
<evidence type="ECO:0000313" key="2">
    <source>
        <dbReference type="EMBL" id="MFC4393416.1"/>
    </source>
</evidence>
<proteinExistence type="predicted"/>
<dbReference type="InterPro" id="IPR047589">
    <property type="entry name" value="DUF11_rpt"/>
</dbReference>
<sequence length="1028" mass="110058">MSTKKPLNFRSLLLKKISLFFFLISIKVLGQSNTITRIHTDWNRNGTGYWTSNAATAANNRPDRENNLLAFQWRGKTFSTGVDDAKLTANSVSFDAQRYRALKIQSLGFTVDTYFLQGSMIDESATNRILTPAMAGSSASGAELAARLTDGANGLSLGTGIANIAPGMAEFKIGTNNLNLTGINDDIPDILITQVAATGGTADVFKFVDAAGHTVGNEISVNFGSVTVIGTYSLDLFRASNGAPAFVAADNREIRMLGLETSSFGINSTNAAQVDRFVVVFSGNSDCAFIAVNTKSLKIAELSMIKKATLSSCGKAGDVITYNFDIKNTGEVPITDISVSDPMPGVTFASNHISSLAVGETATINATYTITANDVTAGRITNSATVTGTDPALNTVTDISGDDYNNNLPTTTILLAPPTISAVHNVTCPSLGSIDLTNLPTSGTWLITQTGHASTTYNGTGSTFTVPDLTVGSYSFRVSIGGCNSPTTVATSIGDDSTTIWNGSTWSNGPPTISKSVIINSAVGNPLATNIDACSLTINVPNGASDPIVLIPAGVTLNITKTVTSNGKLVFRSGSSLKQKDNVANVGEIVYERQTSVRRYDATYWSMPVEKAGFEMYNLSPLTLFDKYFYLNTSGPASAWEIIYNGKKEMLTGYGYSIRAPQTVSLTVRENFTAVFKGVPNNGDINVTVAQGKWNLIGNPYPSAINSAQFLADNSGVGTLYFWAHVNLPVKGADGLYHYNDDFVAVNSMGSIEVGNGTTFDGYIAATQGFIIKPPANTIVFNNGQRETGENSQFFKTAASGIERHRIWLNMSDKKDVFKQVLVGYATGATNTLDADFDAVSMSANTLADFYSINSSKKLIIQGRALPFVNTDVVTFGYMVANQGDYTISIDHADGIFNNGQDIYLEDKTAGKTTNLRLADYTFTSAAGTFNSRFVMRYTDKTLGVDDFENSEDGVLVSIKNKIVQVSSSKELINDVTVYNLLGQKIFHKEKVNSADLEISNLQTGNQVLLIKVNLQNGYTSNKKAIMN</sequence>
<dbReference type="NCBIfam" id="TIGR01451">
    <property type="entry name" value="B_ant_repeat"/>
    <property type="match status" value="1"/>
</dbReference>
<dbReference type="EMBL" id="JBHSCO010000006">
    <property type="protein sequence ID" value="MFC4393416.1"/>
    <property type="molecule type" value="Genomic_DNA"/>
</dbReference>
<organism evidence="2 3">
    <name type="scientific">Flavobacterium quisquiliarum</name>
    <dbReference type="NCBI Taxonomy" id="1834436"/>
    <lineage>
        <taxon>Bacteria</taxon>
        <taxon>Pseudomonadati</taxon>
        <taxon>Bacteroidota</taxon>
        <taxon>Flavobacteriia</taxon>
        <taxon>Flavobacteriales</taxon>
        <taxon>Flavobacteriaceae</taxon>
        <taxon>Flavobacterium</taxon>
    </lineage>
</organism>
<feature type="domain" description="DUF7507" evidence="1">
    <location>
        <begin position="301"/>
        <end position="398"/>
    </location>
</feature>
<evidence type="ECO:0000259" key="1">
    <source>
        <dbReference type="Pfam" id="PF24346"/>
    </source>
</evidence>
<dbReference type="Pfam" id="PF24346">
    <property type="entry name" value="DUF7507"/>
    <property type="match status" value="1"/>
</dbReference>
<dbReference type="InterPro" id="IPR055354">
    <property type="entry name" value="DUF7507"/>
</dbReference>
<reference evidence="3" key="1">
    <citation type="journal article" date="2019" name="Int. J. Syst. Evol. Microbiol.">
        <title>The Global Catalogue of Microorganisms (GCM) 10K type strain sequencing project: providing services to taxonomists for standard genome sequencing and annotation.</title>
        <authorList>
            <consortium name="The Broad Institute Genomics Platform"/>
            <consortium name="The Broad Institute Genome Sequencing Center for Infectious Disease"/>
            <person name="Wu L."/>
            <person name="Ma J."/>
        </authorList>
    </citation>
    <scope>NUCLEOTIDE SEQUENCE [LARGE SCALE GENOMIC DNA]</scope>
    <source>
        <strain evidence="3">CGMCC 1.15345</strain>
    </source>
</reference>
<dbReference type="RefSeq" id="WP_219071525.1">
    <property type="nucleotide sequence ID" value="NZ_JBHSCO010000006.1"/>
</dbReference>
<protein>
    <submittedName>
        <fullName evidence="2">T9SS sorting signal type C domain-containing protein</fullName>
    </submittedName>
</protein>
<evidence type="ECO:0000313" key="3">
    <source>
        <dbReference type="Proteomes" id="UP001595719"/>
    </source>
</evidence>
<comment type="caution">
    <text evidence="2">The sequence shown here is derived from an EMBL/GenBank/DDBJ whole genome shotgun (WGS) entry which is preliminary data.</text>
</comment>
<dbReference type="NCBIfam" id="NF033708">
    <property type="entry name" value="T9SS_Cterm_ChiA"/>
    <property type="match status" value="1"/>
</dbReference>
<gene>
    <name evidence="2" type="ORF">ACFOY0_20660</name>
</gene>
<dbReference type="Proteomes" id="UP001595719">
    <property type="component" value="Unassembled WGS sequence"/>
</dbReference>
<accession>A0ABV8WDS9</accession>
<keyword evidence="3" id="KW-1185">Reference proteome</keyword>